<dbReference type="PANTHER" id="PTHR24304">
    <property type="entry name" value="CYTOCHROME P450 FAMILY 7"/>
    <property type="match status" value="1"/>
</dbReference>
<protein>
    <recommendedName>
        <fullName evidence="10">Sterol 14 desaturase</fullName>
    </recommendedName>
</protein>
<keyword evidence="9" id="KW-1185">Reference proteome</keyword>
<dbReference type="Pfam" id="PF00067">
    <property type="entry name" value="p450"/>
    <property type="match status" value="1"/>
</dbReference>
<feature type="transmembrane region" description="Helical" evidence="7">
    <location>
        <begin position="20"/>
        <end position="42"/>
    </location>
</feature>
<dbReference type="SUPFAM" id="SSF48264">
    <property type="entry name" value="Cytochrome P450"/>
    <property type="match status" value="1"/>
</dbReference>
<keyword evidence="7" id="KW-0472">Membrane</keyword>
<comment type="similarity">
    <text evidence="1 6">Belongs to the cytochrome P450 family.</text>
</comment>
<reference evidence="8" key="1">
    <citation type="journal article" date="2020" name="bioRxiv">
        <title>Comparative genomics of Chlamydomonas.</title>
        <authorList>
            <person name="Craig R.J."/>
            <person name="Hasan A.R."/>
            <person name="Ness R.W."/>
            <person name="Keightley P.D."/>
        </authorList>
    </citation>
    <scope>NUCLEOTIDE SEQUENCE</scope>
    <source>
        <strain evidence="8">CCAP 11/173</strain>
    </source>
</reference>
<comment type="cofactor">
    <cofactor evidence="5">
        <name>heme</name>
        <dbReference type="ChEBI" id="CHEBI:30413"/>
    </cofactor>
</comment>
<dbReference type="GO" id="GO:0016705">
    <property type="term" value="F:oxidoreductase activity, acting on paired donors, with incorporation or reduction of molecular oxygen"/>
    <property type="evidence" value="ECO:0007669"/>
    <property type="project" value="InterPro"/>
</dbReference>
<dbReference type="InterPro" id="IPR001128">
    <property type="entry name" value="Cyt_P450"/>
</dbReference>
<evidence type="ECO:0000256" key="1">
    <source>
        <dbReference type="ARBA" id="ARBA00010617"/>
    </source>
</evidence>
<keyword evidence="4 5" id="KW-0408">Iron</keyword>
<dbReference type="Proteomes" id="UP000613740">
    <property type="component" value="Unassembled WGS sequence"/>
</dbReference>
<keyword evidence="6" id="KW-0503">Monooxygenase</keyword>
<comment type="caution">
    <text evidence="8">The sequence shown here is derived from an EMBL/GenBank/DDBJ whole genome shotgun (WGS) entry which is preliminary data.</text>
</comment>
<dbReference type="InterPro" id="IPR002403">
    <property type="entry name" value="Cyt_P450_E_grp-IV"/>
</dbReference>
<dbReference type="PROSITE" id="PS00086">
    <property type="entry name" value="CYTOCHROME_P450"/>
    <property type="match status" value="1"/>
</dbReference>
<evidence type="ECO:0000313" key="8">
    <source>
        <dbReference type="EMBL" id="KAG2428591.1"/>
    </source>
</evidence>
<dbReference type="PRINTS" id="PR00385">
    <property type="entry name" value="P450"/>
</dbReference>
<evidence type="ECO:0000256" key="5">
    <source>
        <dbReference type="PIRSR" id="PIRSR602403-1"/>
    </source>
</evidence>
<dbReference type="CDD" id="cd11042">
    <property type="entry name" value="CYP51-like"/>
    <property type="match status" value="1"/>
</dbReference>
<dbReference type="AlphaFoldDB" id="A0A835VXD9"/>
<dbReference type="PANTHER" id="PTHR24304:SF2">
    <property type="entry name" value="24-HYDROXYCHOLESTEROL 7-ALPHA-HYDROXYLASE"/>
    <property type="match status" value="1"/>
</dbReference>
<keyword evidence="7" id="KW-1133">Transmembrane helix</keyword>
<evidence type="ECO:0000256" key="6">
    <source>
        <dbReference type="RuleBase" id="RU000461"/>
    </source>
</evidence>
<proteinExistence type="inferred from homology"/>
<dbReference type="EMBL" id="JAEHOD010000091">
    <property type="protein sequence ID" value="KAG2428591.1"/>
    <property type="molecule type" value="Genomic_DNA"/>
</dbReference>
<feature type="binding site" description="axial binding residue" evidence="5">
    <location>
        <position position="443"/>
    </location>
    <ligand>
        <name>heme</name>
        <dbReference type="ChEBI" id="CHEBI:30413"/>
    </ligand>
    <ligandPart>
        <name>Fe</name>
        <dbReference type="ChEBI" id="CHEBI:18248"/>
    </ligandPart>
</feature>
<evidence type="ECO:0000256" key="2">
    <source>
        <dbReference type="ARBA" id="ARBA00022617"/>
    </source>
</evidence>
<keyword evidence="3 5" id="KW-0479">Metal-binding</keyword>
<evidence type="ECO:0000256" key="7">
    <source>
        <dbReference type="SAM" id="Phobius"/>
    </source>
</evidence>
<dbReference type="InterPro" id="IPR036396">
    <property type="entry name" value="Cyt_P450_sf"/>
</dbReference>
<dbReference type="GO" id="GO:0004497">
    <property type="term" value="F:monooxygenase activity"/>
    <property type="evidence" value="ECO:0007669"/>
    <property type="project" value="UniProtKB-KW"/>
</dbReference>
<dbReference type="Gene3D" id="1.10.630.10">
    <property type="entry name" value="Cytochrome P450"/>
    <property type="match status" value="1"/>
</dbReference>
<dbReference type="GO" id="GO:0005506">
    <property type="term" value="F:iron ion binding"/>
    <property type="evidence" value="ECO:0007669"/>
    <property type="project" value="InterPro"/>
</dbReference>
<gene>
    <name evidence="8" type="ORF">HYH02_014293</name>
</gene>
<name>A0A835VXD9_9CHLO</name>
<organism evidence="8 9">
    <name type="scientific">Chlamydomonas schloesseri</name>
    <dbReference type="NCBI Taxonomy" id="2026947"/>
    <lineage>
        <taxon>Eukaryota</taxon>
        <taxon>Viridiplantae</taxon>
        <taxon>Chlorophyta</taxon>
        <taxon>core chlorophytes</taxon>
        <taxon>Chlorophyceae</taxon>
        <taxon>CS clade</taxon>
        <taxon>Chlamydomonadales</taxon>
        <taxon>Chlamydomonadaceae</taxon>
        <taxon>Chlamydomonas</taxon>
    </lineage>
</organism>
<evidence type="ECO:0000256" key="4">
    <source>
        <dbReference type="ARBA" id="ARBA00023004"/>
    </source>
</evidence>
<evidence type="ECO:0008006" key="10">
    <source>
        <dbReference type="Google" id="ProtNLM"/>
    </source>
</evidence>
<dbReference type="InterPro" id="IPR050529">
    <property type="entry name" value="CYP450_sterol_14alpha_dmase"/>
</dbReference>
<sequence length="496" mass="56165">MDNLPPELAVLADKILSLPTVQLVALGSAVLILALAVGRVLFNLLPSKRPPVWEGVPFIGGLLKFTGGPWKLLENGYAKFGECFTVPVAHRRVTFLIGPEVSPHFFKAGDDEMSQSEVYDFNIPTFGPGVVFDVEQKVRTEQFRMFTEALTKNRLKSYVPHFNKEAEEYFAKWGESGIIDFKDEFSKLITLTAARTLLGREVREQLFEQVADLLHGLDEGMVPLSVFFPYAPIPVHFKRDRCRKALAEIFAKVIRARRESGRREEDVLQQFIDARYQNVNGGRALTEEEITGLLIAVLFAGQHTSSITTSWTGIFMAANKKHYDKAAEEQKEIIKKFGNELSFETLSEMEVLHRNITEALRMHPPLLLVMRYAKKPFPVTTSTGKTYVIPKGDVVAASPNFSHMLPQCFKDPKAYDPDRFAPPREEQNKPYAFIGFGAGRHACIGQNFAYLQIKAIWSVLLRNFDFELLDPVPEADYESMVIGPKPCRVRYTRRKL</sequence>
<evidence type="ECO:0000256" key="3">
    <source>
        <dbReference type="ARBA" id="ARBA00022723"/>
    </source>
</evidence>
<dbReference type="OrthoDB" id="1055148at2759"/>
<keyword evidence="6" id="KW-0560">Oxidoreductase</keyword>
<dbReference type="InterPro" id="IPR017972">
    <property type="entry name" value="Cyt_P450_CS"/>
</dbReference>
<keyword evidence="7" id="KW-0812">Transmembrane</keyword>
<evidence type="ECO:0000313" key="9">
    <source>
        <dbReference type="Proteomes" id="UP000613740"/>
    </source>
</evidence>
<keyword evidence="2 5" id="KW-0349">Heme</keyword>
<dbReference type="GO" id="GO:0020037">
    <property type="term" value="F:heme binding"/>
    <property type="evidence" value="ECO:0007669"/>
    <property type="project" value="InterPro"/>
</dbReference>
<accession>A0A835VXD9</accession>
<dbReference type="PRINTS" id="PR00465">
    <property type="entry name" value="EP450IV"/>
</dbReference>